<dbReference type="EMBL" id="JACXVP010000003">
    <property type="protein sequence ID" value="KAG5614219.1"/>
    <property type="molecule type" value="Genomic_DNA"/>
</dbReference>
<dbReference type="OrthoDB" id="10592820at2759"/>
<organism evidence="1 2">
    <name type="scientific">Solanum commersonii</name>
    <name type="common">Commerson's wild potato</name>
    <name type="synonym">Commerson's nightshade</name>
    <dbReference type="NCBI Taxonomy" id="4109"/>
    <lineage>
        <taxon>Eukaryota</taxon>
        <taxon>Viridiplantae</taxon>
        <taxon>Streptophyta</taxon>
        <taxon>Embryophyta</taxon>
        <taxon>Tracheophyta</taxon>
        <taxon>Spermatophyta</taxon>
        <taxon>Magnoliopsida</taxon>
        <taxon>eudicotyledons</taxon>
        <taxon>Gunneridae</taxon>
        <taxon>Pentapetalae</taxon>
        <taxon>asterids</taxon>
        <taxon>lamiids</taxon>
        <taxon>Solanales</taxon>
        <taxon>Solanaceae</taxon>
        <taxon>Solanoideae</taxon>
        <taxon>Solaneae</taxon>
        <taxon>Solanum</taxon>
    </lineage>
</organism>
<sequence>MIEAAWRKASPRAMPSATSNCNSVIEHNKFWSSIVATATRTTGPRTNPCRAMLLLSSCLFFELPTPSQQGVYFTNFGSTVRFSGIFPLKLFPERSRVIKLDKLESDAGMFPERWFVSSTTDVRDEQLEITSGISPVRVFLPKSNTLKRERRARSEGIWPLNEFDLRFKIFRAVLLPKSGDRFKNCKPIKLLKPSGTFPDRLFSCKAITCKLGKPPRTDGNSPDKFCPLKSRATSLYKVPMLDGIVPEKPFLLRFRTDNC</sequence>
<proteinExistence type="predicted"/>
<evidence type="ECO:0000313" key="2">
    <source>
        <dbReference type="Proteomes" id="UP000824120"/>
    </source>
</evidence>
<reference evidence="1 2" key="1">
    <citation type="submission" date="2020-09" db="EMBL/GenBank/DDBJ databases">
        <title>De no assembly of potato wild relative species, Solanum commersonii.</title>
        <authorList>
            <person name="Cho K."/>
        </authorList>
    </citation>
    <scope>NUCLEOTIDE SEQUENCE [LARGE SCALE GENOMIC DNA]</scope>
    <source>
        <strain evidence="1">LZ3.2</strain>
        <tissue evidence="1">Leaf</tissue>
    </source>
</reference>
<accession>A0A9J5ZQ36</accession>
<dbReference type="Proteomes" id="UP000824120">
    <property type="component" value="Chromosome 3"/>
</dbReference>
<comment type="caution">
    <text evidence="1">The sequence shown here is derived from an EMBL/GenBank/DDBJ whole genome shotgun (WGS) entry which is preliminary data.</text>
</comment>
<gene>
    <name evidence="1" type="ORF">H5410_014043</name>
</gene>
<protein>
    <submittedName>
        <fullName evidence="1">Uncharacterized protein</fullName>
    </submittedName>
</protein>
<evidence type="ECO:0000313" key="1">
    <source>
        <dbReference type="EMBL" id="KAG5614219.1"/>
    </source>
</evidence>
<name>A0A9J5ZQ36_SOLCO</name>
<keyword evidence="2" id="KW-1185">Reference proteome</keyword>
<dbReference type="AlphaFoldDB" id="A0A9J5ZQ36"/>